<dbReference type="Gene3D" id="3.30.457.10">
    <property type="entry name" value="Copper amine oxidase-like, N-terminal domain"/>
    <property type="match status" value="1"/>
</dbReference>
<dbReference type="RefSeq" id="WP_307208134.1">
    <property type="nucleotide sequence ID" value="NZ_JAUSSU010000015.1"/>
</dbReference>
<sequence length="411" mass="45759">MKKIAALFLSLALLFSFVTSVQAEAKPVTVWVEGEQAQLDGQAPILERGTTHVPAESFLKELGFKVSWDEQGKTITGTKEDIVISIQVGKETANVNGTEQPLIAPKLVNKTLYVPLRFISETAGYEVTWNSELRAVYVEVNEPSRGFLWKVENEGNVVYLLGSIHIANDAMYPLRPEITNAFDASDYLVVEADITKANEPEVQELVLKLSTYTDGTTLKDHLSPETYAKLEGILKENGLPAGAFDMYKPWSVSTTLDYLKAMQSGYNGDNGIDMNFLAQAIERKVPIVELESIEFQLKMLDGFSAELQEEMLATSIENYYATESGIDELSEMWVTGDEEKLMAITNETGEHEELNKAMLTDRNIPMVDKIEGYLKDEDGETYFVVVGAAHMLGEDGIVPLLEKKGYKVIRQ</sequence>
<evidence type="ECO:0000259" key="2">
    <source>
        <dbReference type="Pfam" id="PF07833"/>
    </source>
</evidence>
<feature type="chain" id="PRO_5046391704" evidence="1">
    <location>
        <begin position="26"/>
        <end position="411"/>
    </location>
</feature>
<gene>
    <name evidence="3" type="ORF">J2T15_005578</name>
</gene>
<accession>A0ABT9U8W9</accession>
<dbReference type="InterPro" id="IPR012854">
    <property type="entry name" value="Cu_amine_oxidase-like_N"/>
</dbReference>
<dbReference type="SUPFAM" id="SSF55383">
    <property type="entry name" value="Copper amine oxidase, domain N"/>
    <property type="match status" value="1"/>
</dbReference>
<dbReference type="Pfam" id="PF07833">
    <property type="entry name" value="Cu_amine_oxidN1"/>
    <property type="match status" value="1"/>
</dbReference>
<dbReference type="CDD" id="cd14789">
    <property type="entry name" value="Tiki"/>
    <property type="match status" value="1"/>
</dbReference>
<dbReference type="InterPro" id="IPR036582">
    <property type="entry name" value="Mao_N_sf"/>
</dbReference>
<dbReference type="PANTHER" id="PTHR40590">
    <property type="entry name" value="CYTOPLASMIC PROTEIN-RELATED"/>
    <property type="match status" value="1"/>
</dbReference>
<dbReference type="Proteomes" id="UP001229346">
    <property type="component" value="Unassembled WGS sequence"/>
</dbReference>
<dbReference type="InterPro" id="IPR047111">
    <property type="entry name" value="YbaP-like"/>
</dbReference>
<organism evidence="3 4">
    <name type="scientific">Paenibacillus harenae</name>
    <dbReference type="NCBI Taxonomy" id="306543"/>
    <lineage>
        <taxon>Bacteria</taxon>
        <taxon>Bacillati</taxon>
        <taxon>Bacillota</taxon>
        <taxon>Bacilli</taxon>
        <taxon>Bacillales</taxon>
        <taxon>Paenibacillaceae</taxon>
        <taxon>Paenibacillus</taxon>
    </lineage>
</organism>
<dbReference type="InterPro" id="IPR002816">
    <property type="entry name" value="TraB/PrgY/GumN_fam"/>
</dbReference>
<proteinExistence type="predicted"/>
<evidence type="ECO:0000313" key="3">
    <source>
        <dbReference type="EMBL" id="MDQ0116102.1"/>
    </source>
</evidence>
<comment type="caution">
    <text evidence="3">The sequence shown here is derived from an EMBL/GenBank/DDBJ whole genome shotgun (WGS) entry which is preliminary data.</text>
</comment>
<evidence type="ECO:0000256" key="1">
    <source>
        <dbReference type="SAM" id="SignalP"/>
    </source>
</evidence>
<name>A0ABT9U8W9_PAEHA</name>
<feature type="signal peptide" evidence="1">
    <location>
        <begin position="1"/>
        <end position="25"/>
    </location>
</feature>
<keyword evidence="1" id="KW-0732">Signal</keyword>
<feature type="domain" description="Copper amine oxidase-like N-terminal" evidence="2">
    <location>
        <begin position="32"/>
        <end position="138"/>
    </location>
</feature>
<reference evidence="3 4" key="1">
    <citation type="submission" date="2023-07" db="EMBL/GenBank/DDBJ databases">
        <title>Sorghum-associated microbial communities from plants grown in Nebraska, USA.</title>
        <authorList>
            <person name="Schachtman D."/>
        </authorList>
    </citation>
    <scope>NUCLEOTIDE SEQUENCE [LARGE SCALE GENOMIC DNA]</scope>
    <source>
        <strain evidence="3 4">CC482</strain>
    </source>
</reference>
<evidence type="ECO:0000313" key="4">
    <source>
        <dbReference type="Proteomes" id="UP001229346"/>
    </source>
</evidence>
<protein>
    <submittedName>
        <fullName evidence="3">Uncharacterized protein YbaP (TraB family)</fullName>
    </submittedName>
</protein>
<keyword evidence="4" id="KW-1185">Reference proteome</keyword>
<dbReference type="PANTHER" id="PTHR40590:SF1">
    <property type="entry name" value="CYTOPLASMIC PROTEIN"/>
    <property type="match status" value="1"/>
</dbReference>
<dbReference type="Pfam" id="PF01963">
    <property type="entry name" value="TraB_PrgY_gumN"/>
    <property type="match status" value="1"/>
</dbReference>
<dbReference type="EMBL" id="JAUSSU010000015">
    <property type="protein sequence ID" value="MDQ0116102.1"/>
    <property type="molecule type" value="Genomic_DNA"/>
</dbReference>